<protein>
    <submittedName>
        <fullName evidence="1">Glycosyltransferase</fullName>
    </submittedName>
</protein>
<dbReference type="Gene3D" id="3.40.50.2000">
    <property type="entry name" value="Glycogen Phosphorylase B"/>
    <property type="match status" value="1"/>
</dbReference>
<proteinExistence type="predicted"/>
<dbReference type="PANTHER" id="PTHR12526">
    <property type="entry name" value="GLYCOSYLTRANSFERASE"/>
    <property type="match status" value="1"/>
</dbReference>
<reference evidence="1 2" key="1">
    <citation type="submission" date="2020-03" db="EMBL/GenBank/DDBJ databases">
        <title>Two novel Motilibacter sp.</title>
        <authorList>
            <person name="Liu S."/>
        </authorList>
    </citation>
    <scope>NUCLEOTIDE SEQUENCE [LARGE SCALE GENOMIC DNA]</scope>
    <source>
        <strain evidence="1 2">E257</strain>
    </source>
</reference>
<evidence type="ECO:0000313" key="1">
    <source>
        <dbReference type="EMBL" id="NHC13426.1"/>
    </source>
</evidence>
<organism evidence="1 2">
    <name type="scientific">Motilibacter deserti</name>
    <dbReference type="NCBI Taxonomy" id="2714956"/>
    <lineage>
        <taxon>Bacteria</taxon>
        <taxon>Bacillati</taxon>
        <taxon>Actinomycetota</taxon>
        <taxon>Actinomycetes</taxon>
        <taxon>Motilibacterales</taxon>
        <taxon>Motilibacteraceae</taxon>
        <taxon>Motilibacter</taxon>
    </lineage>
</organism>
<dbReference type="PANTHER" id="PTHR12526:SF600">
    <property type="entry name" value="GLYCOSYL TRANSFERASE GROUP 1"/>
    <property type="match status" value="1"/>
</dbReference>
<dbReference type="CDD" id="cd03801">
    <property type="entry name" value="GT4_PimA-like"/>
    <property type="match status" value="1"/>
</dbReference>
<keyword evidence="2" id="KW-1185">Reference proteome</keyword>
<dbReference type="SUPFAM" id="SSF53756">
    <property type="entry name" value="UDP-Glycosyltransferase/glycogen phosphorylase"/>
    <property type="match status" value="1"/>
</dbReference>
<name>A0ABX0GUP0_9ACTN</name>
<sequence>MLTGKPASERPLRILVTLPDVAWPLDGGKRLRCAGVLRALSRLGEVDVALLFSSSSAQAPPVPPDVVVRRWLRASPPTLPRPRAVLASVSRRVPVHVGAQRWDVVGQQLSPWLTEEYDLAWYGGLDHAWALKGHVRARRHVVDCDDVETEKWKAYLAARGGSGSSIERLQRRIELPWWQRIQDDVLRWSDAVIVCSSLDRARLGNDRKVHVVPNTYPRPTAVRRAPSGPPRMTMIANYQTDQNVDAAEYAVREVLPELRRRMPDARLRLVGRDAQTIEHLRGAPGLDLVGPVDDVATELARATVAVVPMRFGGGTRLKILEAFAHRVPVVSTSLGCEGLGARDGEHLLIRDDAATFAVACHDLCTDEQRAAGLVARGEQLYEAGFTPDAAVAAVREAVAPLL</sequence>
<evidence type="ECO:0000313" key="2">
    <source>
        <dbReference type="Proteomes" id="UP000800981"/>
    </source>
</evidence>
<accession>A0ABX0GUP0</accession>
<gene>
    <name evidence="1" type="ORF">G9H71_06480</name>
</gene>
<dbReference type="EMBL" id="JAANNP010000002">
    <property type="protein sequence ID" value="NHC13426.1"/>
    <property type="molecule type" value="Genomic_DNA"/>
</dbReference>
<comment type="caution">
    <text evidence="1">The sequence shown here is derived from an EMBL/GenBank/DDBJ whole genome shotgun (WGS) entry which is preliminary data.</text>
</comment>
<dbReference type="Proteomes" id="UP000800981">
    <property type="component" value="Unassembled WGS sequence"/>
</dbReference>
<dbReference type="Pfam" id="PF13692">
    <property type="entry name" value="Glyco_trans_1_4"/>
    <property type="match status" value="1"/>
</dbReference>
<dbReference type="RefSeq" id="WP_166279808.1">
    <property type="nucleotide sequence ID" value="NZ_JAANNP010000002.1"/>
</dbReference>